<evidence type="ECO:0008006" key="6">
    <source>
        <dbReference type="Google" id="ProtNLM"/>
    </source>
</evidence>
<dbReference type="EMBL" id="RCHS01002262">
    <property type="protein sequence ID" value="RMX48536.1"/>
    <property type="molecule type" value="Genomic_DNA"/>
</dbReference>
<dbReference type="PANTHER" id="PTHR22966">
    <property type="entry name" value="2-AMINOETHANETHIOL DIOXYGENASE"/>
    <property type="match status" value="1"/>
</dbReference>
<evidence type="ECO:0000256" key="2">
    <source>
        <dbReference type="ARBA" id="ARBA00023002"/>
    </source>
</evidence>
<dbReference type="GO" id="GO:0016702">
    <property type="term" value="F:oxidoreductase activity, acting on single donors with incorporation of molecular oxygen, incorporation of two atoms of oxygen"/>
    <property type="evidence" value="ECO:0007669"/>
    <property type="project" value="InterPro"/>
</dbReference>
<dbReference type="InterPro" id="IPR014710">
    <property type="entry name" value="RmlC-like_jellyroll"/>
</dbReference>
<keyword evidence="5" id="KW-1185">Reference proteome</keyword>
<evidence type="ECO:0000313" key="5">
    <source>
        <dbReference type="Proteomes" id="UP000275408"/>
    </source>
</evidence>
<dbReference type="Proteomes" id="UP000275408">
    <property type="component" value="Unassembled WGS sequence"/>
</dbReference>
<dbReference type="Gene3D" id="2.60.120.10">
    <property type="entry name" value="Jelly Rolls"/>
    <property type="match status" value="1"/>
</dbReference>
<sequence>MAAVIQRLSRQALVTFMTRETATFSSNFETLKTMLDSITADDIKLSVPDPLEQNNGSFTEAPATHVSIFECPFFSLGVFILRKGCSIPLHDHPDMFGLCKVVYGKISVDSYQSQSETTLNGRTDGFTKHPLHTRKRRLIRCRKTEQFFEESSGSCVLTPTVGNHHTIHNTSPGPSAFVDILGPPYAQDKGRDCTYYQECDPLPYLNSNRNNQAPPIETDSSERWIIEIPPPRDFYCDTQPYRGPPVSLQLISGPSDL</sequence>
<evidence type="ECO:0000256" key="3">
    <source>
        <dbReference type="ARBA" id="ARBA00023004"/>
    </source>
</evidence>
<protein>
    <recommendedName>
        <fullName evidence="6">Cysteine dioxygenase</fullName>
    </recommendedName>
</protein>
<gene>
    <name evidence="4" type="ORF">pdam_00021596</name>
</gene>
<proteinExistence type="predicted"/>
<organism evidence="4 5">
    <name type="scientific">Pocillopora damicornis</name>
    <name type="common">Cauliflower coral</name>
    <name type="synonym">Millepora damicornis</name>
    <dbReference type="NCBI Taxonomy" id="46731"/>
    <lineage>
        <taxon>Eukaryota</taxon>
        <taxon>Metazoa</taxon>
        <taxon>Cnidaria</taxon>
        <taxon>Anthozoa</taxon>
        <taxon>Hexacorallia</taxon>
        <taxon>Scleractinia</taxon>
        <taxon>Astrocoeniina</taxon>
        <taxon>Pocilloporidae</taxon>
        <taxon>Pocillopora</taxon>
    </lineage>
</organism>
<dbReference type="InterPro" id="IPR012864">
    <property type="entry name" value="PCO/ADO"/>
</dbReference>
<dbReference type="InterPro" id="IPR011051">
    <property type="entry name" value="RmlC_Cupin_sf"/>
</dbReference>
<reference evidence="4 5" key="1">
    <citation type="journal article" date="2018" name="Sci. Rep.">
        <title>Comparative analysis of the Pocillopora damicornis genome highlights role of immune system in coral evolution.</title>
        <authorList>
            <person name="Cunning R."/>
            <person name="Bay R.A."/>
            <person name="Gillette P."/>
            <person name="Baker A.C."/>
            <person name="Traylor-Knowles N."/>
        </authorList>
    </citation>
    <scope>NUCLEOTIDE SEQUENCE [LARGE SCALE GENOMIC DNA]</scope>
    <source>
        <strain evidence="4">RSMAS</strain>
        <tissue evidence="4">Whole animal</tissue>
    </source>
</reference>
<accession>A0A3M6U4K9</accession>
<evidence type="ECO:0000313" key="4">
    <source>
        <dbReference type="EMBL" id="RMX48536.1"/>
    </source>
</evidence>
<dbReference type="AlphaFoldDB" id="A0A3M6U4K9"/>
<dbReference type="GO" id="GO:0005739">
    <property type="term" value="C:mitochondrion"/>
    <property type="evidence" value="ECO:0007669"/>
    <property type="project" value="TreeGrafter"/>
</dbReference>
<evidence type="ECO:0000256" key="1">
    <source>
        <dbReference type="ARBA" id="ARBA00022723"/>
    </source>
</evidence>
<dbReference type="CDD" id="cd20289">
    <property type="entry name" value="cupin_ADO"/>
    <property type="match status" value="1"/>
</dbReference>
<comment type="caution">
    <text evidence="4">The sequence shown here is derived from an EMBL/GenBank/DDBJ whole genome shotgun (WGS) entry which is preliminary data.</text>
</comment>
<dbReference type="OMA" id="RCIWGKL"/>
<dbReference type="PANTHER" id="PTHR22966:SF61">
    <property type="entry name" value="2-AMINOETHANETHIOL DIOXYGENASE"/>
    <property type="match status" value="1"/>
</dbReference>
<keyword evidence="3" id="KW-0408">Iron</keyword>
<keyword evidence="1" id="KW-0479">Metal-binding</keyword>
<dbReference type="OrthoDB" id="271433at2759"/>
<keyword evidence="2" id="KW-0560">Oxidoreductase</keyword>
<dbReference type="SUPFAM" id="SSF51182">
    <property type="entry name" value="RmlC-like cupins"/>
    <property type="match status" value="1"/>
</dbReference>
<name>A0A3M6U4K9_POCDA</name>
<dbReference type="Pfam" id="PF07847">
    <property type="entry name" value="PCO_ADO"/>
    <property type="match status" value="1"/>
</dbReference>
<dbReference type="GO" id="GO:0046872">
    <property type="term" value="F:metal ion binding"/>
    <property type="evidence" value="ECO:0007669"/>
    <property type="project" value="UniProtKB-KW"/>
</dbReference>